<dbReference type="EMBL" id="JACRUP010000021">
    <property type="protein sequence ID" value="MBC5852914.1"/>
    <property type="molecule type" value="Genomic_DNA"/>
</dbReference>
<protein>
    <submittedName>
        <fullName evidence="1">Uncharacterized protein</fullName>
    </submittedName>
</protein>
<accession>A0A9X0RAP0</accession>
<dbReference type="RefSeq" id="WP_187027126.1">
    <property type="nucleotide sequence ID" value="NZ_JACRUP010000021.1"/>
</dbReference>
<gene>
    <name evidence="1" type="ORF">H8Q88_18690</name>
</gene>
<evidence type="ECO:0000313" key="2">
    <source>
        <dbReference type="Proteomes" id="UP000615796"/>
    </source>
</evidence>
<proteinExistence type="predicted"/>
<comment type="caution">
    <text evidence="1">The sequence shown here is derived from an EMBL/GenBank/DDBJ whole genome shotgun (WGS) entry which is preliminary data.</text>
</comment>
<organism evidence="1 2">
    <name type="scientific">Vibrio metschnikovii</name>
    <dbReference type="NCBI Taxonomy" id="28172"/>
    <lineage>
        <taxon>Bacteria</taxon>
        <taxon>Pseudomonadati</taxon>
        <taxon>Pseudomonadota</taxon>
        <taxon>Gammaproteobacteria</taxon>
        <taxon>Vibrionales</taxon>
        <taxon>Vibrionaceae</taxon>
        <taxon>Vibrio</taxon>
    </lineage>
</organism>
<dbReference type="AlphaFoldDB" id="A0A9X0RAP0"/>
<dbReference type="Proteomes" id="UP000615796">
    <property type="component" value="Unassembled WGS sequence"/>
</dbReference>
<name>A0A9X0RAP0_VIBME</name>
<reference evidence="1" key="1">
    <citation type="submission" date="2020-08" db="EMBL/GenBank/DDBJ databases">
        <title>Genome Sequencing and Pan-Genome Analysis of Migratory bird Vibrio Strains, Inner Mongolia.</title>
        <authorList>
            <person name="Zheng L."/>
        </authorList>
    </citation>
    <scope>NUCLEOTIDE SEQUENCE</scope>
    <source>
        <strain evidence="1">M13F</strain>
    </source>
</reference>
<evidence type="ECO:0000313" key="1">
    <source>
        <dbReference type="EMBL" id="MBC5852914.1"/>
    </source>
</evidence>
<keyword evidence="2" id="KW-1185">Reference proteome</keyword>
<sequence length="191" mass="22349">MTQEDISIKELSFEPEILKVDAIEFRPFMIECAFDYYQVCIESRHQRMGIQTVMSALAIEVLLKSFNARVTGNVGRLDETYEFDRKAVISKNSNAHDLVILYEALPSNLQNYLFDDIDLEILEVNRSLFSSSRYVYEAKANKIHNDDIIKLAARLICKIVCLYRKQNCNDPFINEFDVEKLFLSHNHPVWW</sequence>